<accession>A0A9P4PDX7</accession>
<dbReference type="CDD" id="cd04301">
    <property type="entry name" value="NAT_SF"/>
    <property type="match status" value="1"/>
</dbReference>
<dbReference type="OrthoDB" id="4738875at2759"/>
<proteinExistence type="predicted"/>
<protein>
    <recommendedName>
        <fullName evidence="1">N-acetyltransferase domain-containing protein</fullName>
    </recommendedName>
</protein>
<comment type="caution">
    <text evidence="2">The sequence shown here is derived from an EMBL/GenBank/DDBJ whole genome shotgun (WGS) entry which is preliminary data.</text>
</comment>
<sequence>MGMHCMQMKTKTPHPSHFSRISVDNIFAIHARITSKIPKNLGTPRGLRVSNHVCYSDYLGNLEISGCVTKAPTASCLPSAGHPTPIATVESLYMKVAEQHHERIVPRLRQRITYRVELVEDSDLDYIVPRMFQAMGNDYEFMNVMWPGHHTPDGQRKIVSRLLAGKNAAPNTKWIKAVAVDTGEIVGSLLAPRRKAIRENELPIILINMMAVFVEHQKKGIGKLLLDWVLQIADEMKALCTLEGTLTGQNLYRKGGFAVEQDIIIDAGEEYADRPKDHVLFMVRPRGGPSSTKI</sequence>
<feature type="domain" description="N-acetyltransferase" evidence="1">
    <location>
        <begin position="114"/>
        <end position="287"/>
    </location>
</feature>
<name>A0A9P4PDX7_9PLEO</name>
<dbReference type="Pfam" id="PF13508">
    <property type="entry name" value="Acetyltransf_7"/>
    <property type="match status" value="1"/>
</dbReference>
<dbReference type="AlphaFoldDB" id="A0A9P4PDX7"/>
<dbReference type="InterPro" id="IPR052523">
    <property type="entry name" value="Trichothecene_AcTrans"/>
</dbReference>
<dbReference type="InterPro" id="IPR016181">
    <property type="entry name" value="Acyl_CoA_acyltransferase"/>
</dbReference>
<dbReference type="PANTHER" id="PTHR42791:SF14">
    <property type="entry name" value="N-ACETYLTRANSFERASE DOMAIN-CONTAINING PROTEIN"/>
    <property type="match status" value="1"/>
</dbReference>
<evidence type="ECO:0000313" key="2">
    <source>
        <dbReference type="EMBL" id="KAF2441393.1"/>
    </source>
</evidence>
<keyword evidence="3" id="KW-1185">Reference proteome</keyword>
<evidence type="ECO:0000313" key="3">
    <source>
        <dbReference type="Proteomes" id="UP000799764"/>
    </source>
</evidence>
<dbReference type="SUPFAM" id="SSF55729">
    <property type="entry name" value="Acyl-CoA N-acyltransferases (Nat)"/>
    <property type="match status" value="1"/>
</dbReference>
<dbReference type="Proteomes" id="UP000799764">
    <property type="component" value="Unassembled WGS sequence"/>
</dbReference>
<dbReference type="PROSITE" id="PS51186">
    <property type="entry name" value="GNAT"/>
    <property type="match status" value="1"/>
</dbReference>
<dbReference type="EMBL" id="MU001505">
    <property type="protein sequence ID" value="KAF2441393.1"/>
    <property type="molecule type" value="Genomic_DNA"/>
</dbReference>
<reference evidence="2" key="1">
    <citation type="journal article" date="2020" name="Stud. Mycol.">
        <title>101 Dothideomycetes genomes: a test case for predicting lifestyles and emergence of pathogens.</title>
        <authorList>
            <person name="Haridas S."/>
            <person name="Albert R."/>
            <person name="Binder M."/>
            <person name="Bloem J."/>
            <person name="Labutti K."/>
            <person name="Salamov A."/>
            <person name="Andreopoulos B."/>
            <person name="Baker S."/>
            <person name="Barry K."/>
            <person name="Bills G."/>
            <person name="Bluhm B."/>
            <person name="Cannon C."/>
            <person name="Castanera R."/>
            <person name="Culley D."/>
            <person name="Daum C."/>
            <person name="Ezra D."/>
            <person name="Gonzalez J."/>
            <person name="Henrissat B."/>
            <person name="Kuo A."/>
            <person name="Liang C."/>
            <person name="Lipzen A."/>
            <person name="Lutzoni F."/>
            <person name="Magnuson J."/>
            <person name="Mondo S."/>
            <person name="Nolan M."/>
            <person name="Ohm R."/>
            <person name="Pangilinan J."/>
            <person name="Park H.-J."/>
            <person name="Ramirez L."/>
            <person name="Alfaro M."/>
            <person name="Sun H."/>
            <person name="Tritt A."/>
            <person name="Yoshinaga Y."/>
            <person name="Zwiers L.-H."/>
            <person name="Turgeon B."/>
            <person name="Goodwin S."/>
            <person name="Spatafora J."/>
            <person name="Crous P."/>
            <person name="Grigoriev I."/>
        </authorList>
    </citation>
    <scope>NUCLEOTIDE SEQUENCE</scope>
    <source>
        <strain evidence="2">CBS 690.94</strain>
    </source>
</reference>
<evidence type="ECO:0000259" key="1">
    <source>
        <dbReference type="PROSITE" id="PS51186"/>
    </source>
</evidence>
<dbReference type="InterPro" id="IPR000182">
    <property type="entry name" value="GNAT_dom"/>
</dbReference>
<dbReference type="PANTHER" id="PTHR42791">
    <property type="entry name" value="GNAT FAMILY ACETYLTRANSFERASE"/>
    <property type="match status" value="1"/>
</dbReference>
<organism evidence="2 3">
    <name type="scientific">Karstenula rhodostoma CBS 690.94</name>
    <dbReference type="NCBI Taxonomy" id="1392251"/>
    <lineage>
        <taxon>Eukaryota</taxon>
        <taxon>Fungi</taxon>
        <taxon>Dikarya</taxon>
        <taxon>Ascomycota</taxon>
        <taxon>Pezizomycotina</taxon>
        <taxon>Dothideomycetes</taxon>
        <taxon>Pleosporomycetidae</taxon>
        <taxon>Pleosporales</taxon>
        <taxon>Massarineae</taxon>
        <taxon>Didymosphaeriaceae</taxon>
        <taxon>Karstenula</taxon>
    </lineage>
</organism>
<dbReference type="GO" id="GO:0016747">
    <property type="term" value="F:acyltransferase activity, transferring groups other than amino-acyl groups"/>
    <property type="evidence" value="ECO:0007669"/>
    <property type="project" value="InterPro"/>
</dbReference>
<gene>
    <name evidence="2" type="ORF">P171DRAFT_446289</name>
</gene>
<dbReference type="Gene3D" id="3.40.630.30">
    <property type="match status" value="1"/>
</dbReference>